<dbReference type="Pfam" id="PF06737">
    <property type="entry name" value="Transglycosylas"/>
    <property type="match status" value="1"/>
</dbReference>
<evidence type="ECO:0000256" key="5">
    <source>
        <dbReference type="ARBA" id="ARBA00022737"/>
    </source>
</evidence>
<evidence type="ECO:0000256" key="9">
    <source>
        <dbReference type="SAM" id="SignalP"/>
    </source>
</evidence>
<gene>
    <name evidence="12" type="ORF">ACEZDB_15330</name>
</gene>
<evidence type="ECO:0000256" key="7">
    <source>
        <dbReference type="ARBA" id="ARBA00022807"/>
    </source>
</evidence>
<dbReference type="InterPro" id="IPR018392">
    <property type="entry name" value="LysM"/>
</dbReference>
<dbReference type="InterPro" id="IPR000064">
    <property type="entry name" value="NLP_P60_dom"/>
</dbReference>
<keyword evidence="3" id="KW-0645">Protease</keyword>
<evidence type="ECO:0000256" key="2">
    <source>
        <dbReference type="ARBA" id="ARBA00010830"/>
    </source>
</evidence>
<dbReference type="EMBL" id="JBHEZY010000005">
    <property type="protein sequence ID" value="MFC1432018.1"/>
    <property type="molecule type" value="Genomic_DNA"/>
</dbReference>
<dbReference type="SUPFAM" id="SSF54001">
    <property type="entry name" value="Cysteine proteinases"/>
    <property type="match status" value="1"/>
</dbReference>
<evidence type="ECO:0000259" key="10">
    <source>
        <dbReference type="PROSITE" id="PS51782"/>
    </source>
</evidence>
<evidence type="ECO:0000256" key="3">
    <source>
        <dbReference type="ARBA" id="ARBA00022670"/>
    </source>
</evidence>
<evidence type="ECO:0000259" key="11">
    <source>
        <dbReference type="PROSITE" id="PS51935"/>
    </source>
</evidence>
<dbReference type="CDD" id="cd13925">
    <property type="entry name" value="RPF"/>
    <property type="match status" value="1"/>
</dbReference>
<dbReference type="InterPro" id="IPR038765">
    <property type="entry name" value="Papain-like_cys_pep_sf"/>
</dbReference>
<sequence length="417" mass="42073">MLPTTTGRHRATRARRTRALLATASLTGMGIALPLVSATTAHAASVSTWDAVAACESTSNWSINTGNGYYGGLQFSADTWAAYGGTAYAPTADQATKDQQIAIAEKVLASQGPGAWPVCGPQAGLTAGGTPANVNTTTPSTTASSSDDSSNSSSDAVSTPAPAATPAPATTSSSSSSAGTYTVVSGDWLSTIAIKENVAGGWQRLYELNRSTLTEGPDWIYPGEHLTLGTTSTTTKTSTSTGSTSDDSSFDAKVKAAAGTQTIPQSDTQASSTDTTTTDSSASASDSSDSASSTAVDGSMAAAISFAQAQVGDPYVYGATGPNSWDCSGLTQAALAKAGISIPRTSEDQAAASTRVSLDNLQPGDLLFWSNDGTAAGAYHVALYTGNGTYVEAANPSAGVKTDTISNWAPDFAGRIN</sequence>
<dbReference type="Gene3D" id="3.10.350.10">
    <property type="entry name" value="LysM domain"/>
    <property type="match status" value="1"/>
</dbReference>
<comment type="similarity">
    <text evidence="2">Belongs to the transglycosylase family. Rpf subfamily.</text>
</comment>
<evidence type="ECO:0000313" key="13">
    <source>
        <dbReference type="Proteomes" id="UP001592530"/>
    </source>
</evidence>
<dbReference type="Pfam" id="PF00877">
    <property type="entry name" value="NLPC_P60"/>
    <property type="match status" value="1"/>
</dbReference>
<dbReference type="InterPro" id="IPR051202">
    <property type="entry name" value="Peptidase_C40"/>
</dbReference>
<protein>
    <submittedName>
        <fullName evidence="12">Transglycosylase family protein</fullName>
    </submittedName>
</protein>
<evidence type="ECO:0000313" key="12">
    <source>
        <dbReference type="EMBL" id="MFC1432018.1"/>
    </source>
</evidence>
<evidence type="ECO:0000256" key="8">
    <source>
        <dbReference type="SAM" id="MobiDB-lite"/>
    </source>
</evidence>
<proteinExistence type="inferred from homology"/>
<dbReference type="InterPro" id="IPR010618">
    <property type="entry name" value="RPF"/>
</dbReference>
<evidence type="ECO:0000256" key="4">
    <source>
        <dbReference type="ARBA" id="ARBA00022729"/>
    </source>
</evidence>
<keyword evidence="4 9" id="KW-0732">Signal</keyword>
<keyword evidence="7" id="KW-0788">Thiol protease</keyword>
<feature type="region of interest" description="Disordered" evidence="8">
    <location>
        <begin position="119"/>
        <end position="180"/>
    </location>
</feature>
<dbReference type="Gene3D" id="1.10.530.10">
    <property type="match status" value="1"/>
</dbReference>
<dbReference type="RefSeq" id="WP_380553347.1">
    <property type="nucleotide sequence ID" value="NZ_JBHEZY010000005.1"/>
</dbReference>
<organism evidence="12 13">
    <name type="scientific">Streptacidiphilus alkalitolerans</name>
    <dbReference type="NCBI Taxonomy" id="3342712"/>
    <lineage>
        <taxon>Bacteria</taxon>
        <taxon>Bacillati</taxon>
        <taxon>Actinomycetota</taxon>
        <taxon>Actinomycetes</taxon>
        <taxon>Kitasatosporales</taxon>
        <taxon>Streptomycetaceae</taxon>
        <taxon>Streptacidiphilus</taxon>
    </lineage>
</organism>
<keyword evidence="5" id="KW-0677">Repeat</keyword>
<dbReference type="CDD" id="cd00118">
    <property type="entry name" value="LysM"/>
    <property type="match status" value="1"/>
</dbReference>
<feature type="signal peptide" evidence="9">
    <location>
        <begin position="1"/>
        <end position="43"/>
    </location>
</feature>
<feature type="domain" description="NlpC/P60" evidence="11">
    <location>
        <begin position="297"/>
        <end position="417"/>
    </location>
</feature>
<accession>A0ABV6X154</accession>
<name>A0ABV6X154_9ACTN</name>
<dbReference type="Gene3D" id="3.90.1720.10">
    <property type="entry name" value="endopeptidase domain like (from Nostoc punctiforme)"/>
    <property type="match status" value="1"/>
</dbReference>
<reference evidence="12 13" key="1">
    <citation type="submission" date="2024-09" db="EMBL/GenBank/DDBJ databases">
        <authorList>
            <person name="Lee S.D."/>
        </authorList>
    </citation>
    <scope>NUCLEOTIDE SEQUENCE [LARGE SCALE GENOMIC DNA]</scope>
    <source>
        <strain evidence="12 13">N1-3</strain>
    </source>
</reference>
<feature type="chain" id="PRO_5047341677" evidence="9">
    <location>
        <begin position="44"/>
        <end position="417"/>
    </location>
</feature>
<dbReference type="InterPro" id="IPR023346">
    <property type="entry name" value="Lysozyme-like_dom_sf"/>
</dbReference>
<keyword evidence="6" id="KW-0378">Hydrolase</keyword>
<dbReference type="PANTHER" id="PTHR47053:SF1">
    <property type="entry name" value="MUREIN DD-ENDOPEPTIDASE MEPH-RELATED"/>
    <property type="match status" value="1"/>
</dbReference>
<feature type="compositionally biased region" description="Low complexity" evidence="8">
    <location>
        <begin position="130"/>
        <end position="178"/>
    </location>
</feature>
<dbReference type="PROSITE" id="PS51935">
    <property type="entry name" value="NLPC_P60"/>
    <property type="match status" value="1"/>
</dbReference>
<feature type="domain" description="LysM" evidence="10">
    <location>
        <begin position="179"/>
        <end position="228"/>
    </location>
</feature>
<dbReference type="InterPro" id="IPR036779">
    <property type="entry name" value="LysM_dom_sf"/>
</dbReference>
<dbReference type="PANTHER" id="PTHR47053">
    <property type="entry name" value="MUREIN DD-ENDOPEPTIDASE MEPH-RELATED"/>
    <property type="match status" value="1"/>
</dbReference>
<evidence type="ECO:0000256" key="1">
    <source>
        <dbReference type="ARBA" id="ARBA00007074"/>
    </source>
</evidence>
<comment type="caution">
    <text evidence="12">The sequence shown here is derived from an EMBL/GenBank/DDBJ whole genome shotgun (WGS) entry which is preliminary data.</text>
</comment>
<comment type="similarity">
    <text evidence="1">Belongs to the peptidase C40 family.</text>
</comment>
<dbReference type="SUPFAM" id="SSF53955">
    <property type="entry name" value="Lysozyme-like"/>
    <property type="match status" value="1"/>
</dbReference>
<feature type="compositionally biased region" description="Low complexity" evidence="8">
    <location>
        <begin position="226"/>
        <end position="247"/>
    </location>
</feature>
<dbReference type="Proteomes" id="UP001592530">
    <property type="component" value="Unassembled WGS sequence"/>
</dbReference>
<feature type="region of interest" description="Disordered" evidence="8">
    <location>
        <begin position="214"/>
        <end position="294"/>
    </location>
</feature>
<dbReference type="PROSITE" id="PS51782">
    <property type="entry name" value="LYSM"/>
    <property type="match status" value="1"/>
</dbReference>
<feature type="compositionally biased region" description="Low complexity" evidence="8">
    <location>
        <begin position="265"/>
        <end position="294"/>
    </location>
</feature>
<evidence type="ECO:0000256" key="6">
    <source>
        <dbReference type="ARBA" id="ARBA00022801"/>
    </source>
</evidence>